<comment type="caution">
    <text evidence="2">The sequence shown here is derived from an EMBL/GenBank/DDBJ whole genome shotgun (WGS) entry which is preliminary data.</text>
</comment>
<keyword evidence="3" id="KW-1185">Reference proteome</keyword>
<feature type="region of interest" description="Disordered" evidence="1">
    <location>
        <begin position="1"/>
        <end position="29"/>
    </location>
</feature>
<dbReference type="AlphaFoldDB" id="A0AAN9TCV1"/>
<evidence type="ECO:0000313" key="3">
    <source>
        <dbReference type="Proteomes" id="UP001367676"/>
    </source>
</evidence>
<dbReference type="Proteomes" id="UP001367676">
    <property type="component" value="Unassembled WGS sequence"/>
</dbReference>
<proteinExistence type="predicted"/>
<evidence type="ECO:0000313" key="2">
    <source>
        <dbReference type="EMBL" id="KAK7580774.1"/>
    </source>
</evidence>
<organism evidence="2 3">
    <name type="scientific">Parthenolecanium corni</name>
    <dbReference type="NCBI Taxonomy" id="536013"/>
    <lineage>
        <taxon>Eukaryota</taxon>
        <taxon>Metazoa</taxon>
        <taxon>Ecdysozoa</taxon>
        <taxon>Arthropoda</taxon>
        <taxon>Hexapoda</taxon>
        <taxon>Insecta</taxon>
        <taxon>Pterygota</taxon>
        <taxon>Neoptera</taxon>
        <taxon>Paraneoptera</taxon>
        <taxon>Hemiptera</taxon>
        <taxon>Sternorrhyncha</taxon>
        <taxon>Coccoidea</taxon>
        <taxon>Coccidae</taxon>
        <taxon>Parthenolecanium</taxon>
    </lineage>
</organism>
<feature type="compositionally biased region" description="Basic and acidic residues" evidence="1">
    <location>
        <begin position="75"/>
        <end position="88"/>
    </location>
</feature>
<dbReference type="EMBL" id="JBBCAQ010000034">
    <property type="protein sequence ID" value="KAK7580774.1"/>
    <property type="molecule type" value="Genomic_DNA"/>
</dbReference>
<evidence type="ECO:0000256" key="1">
    <source>
        <dbReference type="SAM" id="MobiDB-lite"/>
    </source>
</evidence>
<protein>
    <submittedName>
        <fullName evidence="2">Uncharacterized protein</fullName>
    </submittedName>
</protein>
<feature type="region of interest" description="Disordered" evidence="1">
    <location>
        <begin position="75"/>
        <end position="102"/>
    </location>
</feature>
<gene>
    <name evidence="2" type="ORF">V9T40_001403</name>
</gene>
<feature type="compositionally biased region" description="Polar residues" evidence="1">
    <location>
        <begin position="8"/>
        <end position="22"/>
    </location>
</feature>
<sequence length="166" mass="18262">MICEVHSTGAQASSLTAGSSKSGQKRADWRNFEKNYTSQTADEKPWADLRALPAGRLGEKAIYLSAAALELRVESKGAAQRREEKRASDGGANAAHQNHPLSSSWSTKLTLNEVNLDLVRVFMKSEVDWFSGSADISKNVVQDDDFWVQLGATMLCNAMTDEWPNQ</sequence>
<name>A0AAN9TCV1_9HEMI</name>
<accession>A0AAN9TCV1</accession>
<reference evidence="2 3" key="1">
    <citation type="submission" date="2024-03" db="EMBL/GenBank/DDBJ databases">
        <title>Adaptation during the transition from Ophiocordyceps entomopathogen to insect associate is accompanied by gene loss and intensified selection.</title>
        <authorList>
            <person name="Ward C.M."/>
            <person name="Onetto C.A."/>
            <person name="Borneman A.R."/>
        </authorList>
    </citation>
    <scope>NUCLEOTIDE SEQUENCE [LARGE SCALE GENOMIC DNA]</scope>
    <source>
        <strain evidence="2">AWRI1</strain>
        <tissue evidence="2">Single Adult Female</tissue>
    </source>
</reference>